<evidence type="ECO:0000256" key="1">
    <source>
        <dbReference type="ARBA" id="ARBA00004141"/>
    </source>
</evidence>
<evidence type="ECO:0000313" key="7">
    <source>
        <dbReference type="EMBL" id="PJK29297.1"/>
    </source>
</evidence>
<keyword evidence="4 6" id="KW-0472">Membrane</keyword>
<feature type="region of interest" description="Disordered" evidence="5">
    <location>
        <begin position="1"/>
        <end position="23"/>
    </location>
</feature>
<comment type="subcellular location">
    <subcellularLocation>
        <location evidence="1">Membrane</location>
        <topology evidence="1">Multi-pass membrane protein</topology>
    </subcellularLocation>
</comment>
<gene>
    <name evidence="7" type="ORF">CVT23_12675</name>
</gene>
<evidence type="ECO:0000256" key="6">
    <source>
        <dbReference type="SAM" id="Phobius"/>
    </source>
</evidence>
<accession>A0A2M9G0Q1</accession>
<evidence type="ECO:0000256" key="2">
    <source>
        <dbReference type="ARBA" id="ARBA00022692"/>
    </source>
</evidence>
<dbReference type="PANTHER" id="PTHR30520:SF2">
    <property type="entry name" value="INNER MEMBRANE PROTEIN YFDC"/>
    <property type="match status" value="1"/>
</dbReference>
<feature type="compositionally biased region" description="Basic and acidic residues" evidence="5">
    <location>
        <begin position="1"/>
        <end position="16"/>
    </location>
</feature>
<dbReference type="RefSeq" id="WP_109795952.1">
    <property type="nucleotide sequence ID" value="NZ_PHIG01000034.1"/>
</dbReference>
<comment type="caution">
    <text evidence="7">The sequence shown here is derived from an EMBL/GenBank/DDBJ whole genome shotgun (WGS) entry which is preliminary data.</text>
</comment>
<dbReference type="Pfam" id="PF01226">
    <property type="entry name" value="Form_Nir_trans"/>
    <property type="match status" value="1"/>
</dbReference>
<dbReference type="Proteomes" id="UP000229498">
    <property type="component" value="Unassembled WGS sequence"/>
</dbReference>
<dbReference type="OrthoDB" id="261587at2"/>
<feature type="transmembrane region" description="Helical" evidence="6">
    <location>
        <begin position="53"/>
        <end position="74"/>
    </location>
</feature>
<evidence type="ECO:0000256" key="4">
    <source>
        <dbReference type="ARBA" id="ARBA00023136"/>
    </source>
</evidence>
<reference evidence="7 8" key="1">
    <citation type="submission" date="2017-11" db="EMBL/GenBank/DDBJ databases">
        <title>Draft genome sequence of Rhizobiales bacterium SY3-13.</title>
        <authorList>
            <person name="Sun C."/>
        </authorList>
    </citation>
    <scope>NUCLEOTIDE SEQUENCE [LARGE SCALE GENOMIC DNA]</scope>
    <source>
        <strain evidence="7 8">SY3-13</strain>
    </source>
</reference>
<dbReference type="AlphaFoldDB" id="A0A2M9G0Q1"/>
<feature type="transmembrane region" description="Helical" evidence="6">
    <location>
        <begin position="133"/>
        <end position="151"/>
    </location>
</feature>
<keyword evidence="2 6" id="KW-0812">Transmembrane</keyword>
<dbReference type="PANTHER" id="PTHR30520">
    <property type="entry name" value="FORMATE TRANSPORTER-RELATED"/>
    <property type="match status" value="1"/>
</dbReference>
<dbReference type="GO" id="GO:0005886">
    <property type="term" value="C:plasma membrane"/>
    <property type="evidence" value="ECO:0007669"/>
    <property type="project" value="TreeGrafter"/>
</dbReference>
<evidence type="ECO:0000256" key="5">
    <source>
        <dbReference type="SAM" id="MobiDB-lite"/>
    </source>
</evidence>
<evidence type="ECO:0000256" key="3">
    <source>
        <dbReference type="ARBA" id="ARBA00022989"/>
    </source>
</evidence>
<name>A0A2M9G0Q1_9PROT</name>
<dbReference type="GO" id="GO:0015499">
    <property type="term" value="F:formate transmembrane transporter activity"/>
    <property type="evidence" value="ECO:0007669"/>
    <property type="project" value="TreeGrafter"/>
</dbReference>
<dbReference type="InterPro" id="IPR000292">
    <property type="entry name" value="For/NO2_transpt"/>
</dbReference>
<proteinExistence type="predicted"/>
<feature type="transmembrane region" description="Helical" evidence="6">
    <location>
        <begin position="181"/>
        <end position="200"/>
    </location>
</feature>
<feature type="transmembrane region" description="Helical" evidence="6">
    <location>
        <begin position="247"/>
        <end position="271"/>
    </location>
</feature>
<dbReference type="EMBL" id="PHIG01000034">
    <property type="protein sequence ID" value="PJK29297.1"/>
    <property type="molecule type" value="Genomic_DNA"/>
</dbReference>
<dbReference type="Gene3D" id="1.20.1080.10">
    <property type="entry name" value="Glycerol uptake facilitator protein"/>
    <property type="match status" value="1"/>
</dbReference>
<feature type="transmembrane region" description="Helical" evidence="6">
    <location>
        <begin position="207"/>
        <end position="227"/>
    </location>
</feature>
<keyword evidence="8" id="KW-1185">Reference proteome</keyword>
<organism evidence="7 8">
    <name type="scientific">Minwuia thermotolerans</name>
    <dbReference type="NCBI Taxonomy" id="2056226"/>
    <lineage>
        <taxon>Bacteria</taxon>
        <taxon>Pseudomonadati</taxon>
        <taxon>Pseudomonadota</taxon>
        <taxon>Alphaproteobacteria</taxon>
        <taxon>Minwuiales</taxon>
        <taxon>Minwuiaceae</taxon>
        <taxon>Minwuia</taxon>
    </lineage>
</organism>
<keyword evidence="3 6" id="KW-1133">Transmembrane helix</keyword>
<protein>
    <submittedName>
        <fullName evidence="7">Transporter (Formate/nitrite transporter family protein)</fullName>
    </submittedName>
</protein>
<evidence type="ECO:0000313" key="8">
    <source>
        <dbReference type="Proteomes" id="UP000229498"/>
    </source>
</evidence>
<feature type="transmembrane region" description="Helical" evidence="6">
    <location>
        <begin position="86"/>
        <end position="102"/>
    </location>
</feature>
<dbReference type="InterPro" id="IPR023271">
    <property type="entry name" value="Aquaporin-like"/>
</dbReference>
<sequence length="280" mass="31225">MAEKDHGEERNDRGLSEEESEAVGQKLPLRAPVVYEIVREEGEEEIRRPPISLWWSGIAAGLSIGFSLLSEALLRHYLPDAPWRPLVANMGYSVGFIMVILGRQQLFTENTITPILPLFADFDWWTLGRVARLWAIVFAANMLGTFGFALFNSLVPGTIPEIMHAMLEVSREALAKDWFEMFARAIGAGFLIATIVWLIPSAKTSKIHVVFLFTYILALAEFTHIVAGSTEAFLLVLAGELGIPEMLWRFTVPVFLGNVIGGTALFALIAYGQVMREIRE</sequence>